<name>A0A0Q3HCU5_BRADI</name>
<proteinExistence type="predicted"/>
<dbReference type="AlphaFoldDB" id="A0A0Q3HCU5"/>
<reference evidence="2" key="2">
    <citation type="submission" date="2017-06" db="EMBL/GenBank/DDBJ databases">
        <title>WGS assembly of Brachypodium distachyon.</title>
        <authorList>
            <consortium name="The International Brachypodium Initiative"/>
            <person name="Lucas S."/>
            <person name="Harmon-Smith M."/>
            <person name="Lail K."/>
            <person name="Tice H."/>
            <person name="Grimwood J."/>
            <person name="Bruce D."/>
            <person name="Barry K."/>
            <person name="Shu S."/>
            <person name="Lindquist E."/>
            <person name="Wang M."/>
            <person name="Pitluck S."/>
            <person name="Vogel J.P."/>
            <person name="Garvin D.F."/>
            <person name="Mockler T.C."/>
            <person name="Schmutz J."/>
            <person name="Rokhsar D."/>
            <person name="Bevan M.W."/>
        </authorList>
    </citation>
    <scope>NUCLEOTIDE SEQUENCE</scope>
    <source>
        <strain evidence="2">Bd21</strain>
    </source>
</reference>
<reference evidence="2 3" key="1">
    <citation type="journal article" date="2010" name="Nature">
        <title>Genome sequencing and analysis of the model grass Brachypodium distachyon.</title>
        <authorList>
            <consortium name="International Brachypodium Initiative"/>
        </authorList>
    </citation>
    <scope>NUCLEOTIDE SEQUENCE [LARGE SCALE GENOMIC DNA]</scope>
    <source>
        <strain evidence="2 3">Bd21</strain>
    </source>
</reference>
<dbReference type="Gramene" id="KQK20719">
    <property type="protein sequence ID" value="KQK20719"/>
    <property type="gene ID" value="BRADI_1g56266v3"/>
</dbReference>
<accession>A0A0Q3HCU5</accession>
<evidence type="ECO:0000313" key="2">
    <source>
        <dbReference type="EMBL" id="KQK20719.1"/>
    </source>
</evidence>
<dbReference type="Proteomes" id="UP000008810">
    <property type="component" value="Chromosome 1"/>
</dbReference>
<protein>
    <submittedName>
        <fullName evidence="2 3">Uncharacterized protein</fullName>
    </submittedName>
</protein>
<sequence length="113" mass="13018">MACCWVRSSWLKISSLLVQINGNPNDFLHHPSPGHWHRQTQNNHQANQEPTSKHNNKISQEFTYFVTGESWINRGRPELKKQAGRTRKVSSPLVRSSLRIDSSPHSSSEQLQF</sequence>
<feature type="region of interest" description="Disordered" evidence="1">
    <location>
        <begin position="75"/>
        <end position="113"/>
    </location>
</feature>
<dbReference type="EnsemblPlants" id="KQK20719">
    <property type="protein sequence ID" value="KQK20719"/>
    <property type="gene ID" value="BRADI_1g56266v3"/>
</dbReference>
<dbReference type="InParanoid" id="A0A0Q3HCU5"/>
<feature type="compositionally biased region" description="Polar residues" evidence="1">
    <location>
        <begin position="39"/>
        <end position="50"/>
    </location>
</feature>
<evidence type="ECO:0000313" key="3">
    <source>
        <dbReference type="EnsemblPlants" id="KQK20719"/>
    </source>
</evidence>
<feature type="compositionally biased region" description="Polar residues" evidence="1">
    <location>
        <begin position="99"/>
        <end position="113"/>
    </location>
</feature>
<reference evidence="3" key="3">
    <citation type="submission" date="2018-08" db="UniProtKB">
        <authorList>
            <consortium name="EnsemblPlants"/>
        </authorList>
    </citation>
    <scope>IDENTIFICATION</scope>
    <source>
        <strain evidence="3">cv. Bd21</strain>
    </source>
</reference>
<organism evidence="2">
    <name type="scientific">Brachypodium distachyon</name>
    <name type="common">Purple false brome</name>
    <name type="synonym">Trachynia distachya</name>
    <dbReference type="NCBI Taxonomy" id="15368"/>
    <lineage>
        <taxon>Eukaryota</taxon>
        <taxon>Viridiplantae</taxon>
        <taxon>Streptophyta</taxon>
        <taxon>Embryophyta</taxon>
        <taxon>Tracheophyta</taxon>
        <taxon>Spermatophyta</taxon>
        <taxon>Magnoliopsida</taxon>
        <taxon>Liliopsida</taxon>
        <taxon>Poales</taxon>
        <taxon>Poaceae</taxon>
        <taxon>BOP clade</taxon>
        <taxon>Pooideae</taxon>
        <taxon>Stipodae</taxon>
        <taxon>Brachypodieae</taxon>
        <taxon>Brachypodium</taxon>
    </lineage>
</organism>
<keyword evidence="4" id="KW-1185">Reference proteome</keyword>
<evidence type="ECO:0000313" key="4">
    <source>
        <dbReference type="Proteomes" id="UP000008810"/>
    </source>
</evidence>
<feature type="region of interest" description="Disordered" evidence="1">
    <location>
        <begin position="28"/>
        <end position="58"/>
    </location>
</feature>
<gene>
    <name evidence="2" type="ORF">BRADI_1g56266v3</name>
</gene>
<dbReference type="EMBL" id="CM000880">
    <property type="protein sequence ID" value="KQK20719.1"/>
    <property type="molecule type" value="Genomic_DNA"/>
</dbReference>
<evidence type="ECO:0000256" key="1">
    <source>
        <dbReference type="SAM" id="MobiDB-lite"/>
    </source>
</evidence>